<dbReference type="SMART" id="SM00287">
    <property type="entry name" value="SH3b"/>
    <property type="match status" value="1"/>
</dbReference>
<evidence type="ECO:0000313" key="10">
    <source>
        <dbReference type="Proteomes" id="UP000253201"/>
    </source>
</evidence>
<reference evidence="9 10" key="1">
    <citation type="submission" date="2018-06" db="EMBL/GenBank/DDBJ databases">
        <title>Genomic Encyclopedia of Type Strains, Phase IV (KMG-IV): sequencing the most valuable type-strain genomes for metagenomic binning, comparative biology and taxonomic classification.</title>
        <authorList>
            <person name="Goeker M."/>
        </authorList>
    </citation>
    <scope>NUCLEOTIDE SEQUENCE [LARGE SCALE GENOMIC DNA]</scope>
    <source>
        <strain evidence="9 10">DSM 27453</strain>
    </source>
</reference>
<sequence>MRNLRGNFTRLTLLRRHPRLLDDSDCCRRLCVARLLPLLSFHFYDKNDDLMPKLRLIAVTLLALTASAVTHAEEKRYVSDELNTWVRSGPGDNYRLVGSINAGEEVTLLQTNPGTQYGQVRDGNGRTAWIPLKELTETPSLRTRVPDLENQVKTLTDKLTNIDSTWNQRTAEMQTKVSQSDSVINSLKEENQKLKNELIVAQKKVSAANLQLDDKQRTIIMQWFMYGGGVLGAGLILGLVLPHLVPSRKRKDRWMN</sequence>
<feature type="transmembrane region" description="Helical" evidence="7">
    <location>
        <begin position="223"/>
        <end position="245"/>
    </location>
</feature>
<feature type="coiled-coil region" evidence="6">
    <location>
        <begin position="177"/>
        <end position="211"/>
    </location>
</feature>
<feature type="domain" description="SH3b" evidence="8">
    <location>
        <begin position="73"/>
        <end position="139"/>
    </location>
</feature>
<keyword evidence="2 7" id="KW-0812">Transmembrane</keyword>
<evidence type="ECO:0000256" key="5">
    <source>
        <dbReference type="ARBA" id="ARBA00023136"/>
    </source>
</evidence>
<dbReference type="Proteomes" id="UP000253201">
    <property type="component" value="Unassembled WGS sequence"/>
</dbReference>
<keyword evidence="10" id="KW-1185">Reference proteome</keyword>
<evidence type="ECO:0000256" key="4">
    <source>
        <dbReference type="ARBA" id="ARBA00022989"/>
    </source>
</evidence>
<accession>A0ABX9FR60</accession>
<keyword evidence="3" id="KW-0732">Signal</keyword>
<keyword evidence="6" id="KW-0175">Coiled coil</keyword>
<protein>
    <submittedName>
        <fullName evidence="9">SH3 domain protein</fullName>
    </submittedName>
</protein>
<comment type="subcellular location">
    <subcellularLocation>
        <location evidence="1">Membrane</location>
        <topology evidence="1">Single-pass membrane protein</topology>
    </subcellularLocation>
</comment>
<organism evidence="9 10">
    <name type="scientific">Pseudocitrobacter faecalis</name>
    <dbReference type="NCBI Taxonomy" id="1398493"/>
    <lineage>
        <taxon>Bacteria</taxon>
        <taxon>Pseudomonadati</taxon>
        <taxon>Pseudomonadota</taxon>
        <taxon>Gammaproteobacteria</taxon>
        <taxon>Enterobacterales</taxon>
        <taxon>Enterobacteriaceae</taxon>
        <taxon>Pseudocitrobacter</taxon>
    </lineage>
</organism>
<dbReference type="EMBL" id="QNRL01000009">
    <property type="protein sequence ID" value="RBP08454.1"/>
    <property type="molecule type" value="Genomic_DNA"/>
</dbReference>
<evidence type="ECO:0000313" key="9">
    <source>
        <dbReference type="EMBL" id="RBP08454.1"/>
    </source>
</evidence>
<dbReference type="Gene3D" id="2.30.30.40">
    <property type="entry name" value="SH3 Domains"/>
    <property type="match status" value="1"/>
</dbReference>
<evidence type="ECO:0000259" key="8">
    <source>
        <dbReference type="PROSITE" id="PS51781"/>
    </source>
</evidence>
<evidence type="ECO:0000256" key="3">
    <source>
        <dbReference type="ARBA" id="ARBA00022729"/>
    </source>
</evidence>
<keyword evidence="5 7" id="KW-0472">Membrane</keyword>
<gene>
    <name evidence="9" type="ORF">DFQ50_109223</name>
</gene>
<dbReference type="NCBIfam" id="TIGR04211">
    <property type="entry name" value="SH3_and_anchor"/>
    <property type="match status" value="1"/>
</dbReference>
<evidence type="ECO:0000256" key="2">
    <source>
        <dbReference type="ARBA" id="ARBA00022692"/>
    </source>
</evidence>
<name>A0ABX9FR60_9ENTR</name>
<keyword evidence="4 7" id="KW-1133">Transmembrane helix</keyword>
<proteinExistence type="predicted"/>
<dbReference type="InterPro" id="IPR003646">
    <property type="entry name" value="SH3-like_bac-type"/>
</dbReference>
<dbReference type="Pfam" id="PF08239">
    <property type="entry name" value="SH3_3"/>
    <property type="match status" value="1"/>
</dbReference>
<evidence type="ECO:0000256" key="6">
    <source>
        <dbReference type="SAM" id="Coils"/>
    </source>
</evidence>
<dbReference type="InterPro" id="IPR016476">
    <property type="entry name" value="SH3_dom_pro"/>
</dbReference>
<comment type="caution">
    <text evidence="9">The sequence shown here is derived from an EMBL/GenBank/DDBJ whole genome shotgun (WGS) entry which is preliminary data.</text>
</comment>
<dbReference type="PROSITE" id="PS51781">
    <property type="entry name" value="SH3B"/>
    <property type="match status" value="1"/>
</dbReference>
<evidence type="ECO:0000256" key="7">
    <source>
        <dbReference type="SAM" id="Phobius"/>
    </source>
</evidence>
<evidence type="ECO:0000256" key="1">
    <source>
        <dbReference type="ARBA" id="ARBA00004167"/>
    </source>
</evidence>